<dbReference type="InterPro" id="IPR006128">
    <property type="entry name" value="Lipoprotein_PsaA-like"/>
</dbReference>
<dbReference type="PRINTS" id="PR00691">
    <property type="entry name" value="ADHESINB"/>
</dbReference>
<reference evidence="9" key="1">
    <citation type="submission" date="2016-03" db="EMBL/GenBank/DDBJ databases">
        <title>Complete genome sequence of the type strain Actinoalloteichus hymeniacidonis DSM 45092.</title>
        <authorList>
            <person name="Schaffert L."/>
            <person name="Albersmeier A."/>
            <person name="Winkler A."/>
            <person name="Kalinowski J."/>
            <person name="Zotchev S."/>
            <person name="Ruckert C."/>
        </authorList>
    </citation>
    <scope>NUCLEOTIDE SEQUENCE [LARGE SCALE GENOMIC DNA]</scope>
    <source>
        <strain evidence="9">HPA177(T) (DSM 45092(T))</strain>
    </source>
</reference>
<dbReference type="GO" id="GO:0030001">
    <property type="term" value="P:metal ion transport"/>
    <property type="evidence" value="ECO:0007669"/>
    <property type="project" value="InterPro"/>
</dbReference>
<name>A0AAC9HPC4_9PSEU</name>
<dbReference type="InterPro" id="IPR006129">
    <property type="entry name" value="AdhesinB"/>
</dbReference>
<dbReference type="GO" id="GO:0030313">
    <property type="term" value="C:cell envelope"/>
    <property type="evidence" value="ECO:0007669"/>
    <property type="project" value="UniProtKB-SubCell"/>
</dbReference>
<dbReference type="KEGG" id="ahm:TL08_10645"/>
<keyword evidence="7" id="KW-0472">Membrane</keyword>
<keyword evidence="7" id="KW-1133">Transmembrane helix</keyword>
<evidence type="ECO:0000256" key="5">
    <source>
        <dbReference type="RuleBase" id="RU003512"/>
    </source>
</evidence>
<dbReference type="InterPro" id="IPR006127">
    <property type="entry name" value="ZnuA-like"/>
</dbReference>
<protein>
    <submittedName>
        <fullName evidence="8">ABC-type metal ion transport system, periplasmic component/surface adhesin</fullName>
    </submittedName>
</protein>
<dbReference type="PRINTS" id="PR00690">
    <property type="entry name" value="ADHESNFAMILY"/>
</dbReference>
<dbReference type="InterPro" id="IPR050492">
    <property type="entry name" value="Bact_metal-bind_prot9"/>
</dbReference>
<comment type="similarity">
    <text evidence="5">Belongs to the bacterial solute-binding protein 9 family.</text>
</comment>
<dbReference type="EMBL" id="CP014859">
    <property type="protein sequence ID" value="AOS62943.1"/>
    <property type="molecule type" value="Genomic_DNA"/>
</dbReference>
<dbReference type="RefSeq" id="WP_084642862.1">
    <property type="nucleotide sequence ID" value="NZ_CP014859.1"/>
</dbReference>
<evidence type="ECO:0000256" key="3">
    <source>
        <dbReference type="ARBA" id="ARBA00022723"/>
    </source>
</evidence>
<proteinExistence type="inferred from homology"/>
<feature type="transmembrane region" description="Helical" evidence="7">
    <location>
        <begin position="30"/>
        <end position="50"/>
    </location>
</feature>
<gene>
    <name evidence="8" type="ORF">TL08_10645</name>
</gene>
<evidence type="ECO:0000256" key="1">
    <source>
        <dbReference type="ARBA" id="ARBA00004196"/>
    </source>
</evidence>
<feature type="compositionally biased region" description="Basic and acidic residues" evidence="6">
    <location>
        <begin position="9"/>
        <end position="21"/>
    </location>
</feature>
<organism evidence="8 9">
    <name type="scientific">Actinoalloteichus hymeniacidonis</name>
    <dbReference type="NCBI Taxonomy" id="340345"/>
    <lineage>
        <taxon>Bacteria</taxon>
        <taxon>Bacillati</taxon>
        <taxon>Actinomycetota</taxon>
        <taxon>Actinomycetes</taxon>
        <taxon>Pseudonocardiales</taxon>
        <taxon>Pseudonocardiaceae</taxon>
        <taxon>Actinoalloteichus</taxon>
    </lineage>
</organism>
<keyword evidence="3" id="KW-0479">Metal-binding</keyword>
<dbReference type="AlphaFoldDB" id="A0AAC9HPC4"/>
<evidence type="ECO:0000256" key="2">
    <source>
        <dbReference type="ARBA" id="ARBA00022448"/>
    </source>
</evidence>
<feature type="region of interest" description="Disordered" evidence="6">
    <location>
        <begin position="1"/>
        <end position="22"/>
    </location>
</feature>
<dbReference type="Pfam" id="PF01297">
    <property type="entry name" value="ZnuA"/>
    <property type="match status" value="1"/>
</dbReference>
<keyword evidence="9" id="KW-1185">Reference proteome</keyword>
<dbReference type="GO" id="GO:0046872">
    <property type="term" value="F:metal ion binding"/>
    <property type="evidence" value="ECO:0007669"/>
    <property type="project" value="UniProtKB-KW"/>
</dbReference>
<sequence length="340" mass="35730">MEPISDQVPGEHEAPARDRQRARTCRTRRVALGITASIAAVLAATGWALGGGNSADHAESGDRLRVVTTTNFLTDAVGVIGGSDIELTGLMGSGVDPHLYQAQAGDLTLLREADLVVAVGLHLEAGLRPVLDDLAEDTRVVFVGETVPTAALLPAESGGAQEYDPHLWFDVALWSDALESVADTLTEVDPGHAVRHRSRWDRHRAELAALHEEVGARLAEIPESRRILITSHDAFRYLGRAYDLRVEAIQGISTADEATVSDIDRVAGIIAEHGVRAVFVESSVSEQTSAAVLDAAAALGATATIGGSLYADAAGAAGTPEGTYPGMIRTDVDLLVAGLR</sequence>
<dbReference type="PANTHER" id="PTHR42953">
    <property type="entry name" value="HIGH-AFFINITY ZINC UPTAKE SYSTEM PROTEIN ZNUA-RELATED"/>
    <property type="match status" value="1"/>
</dbReference>
<dbReference type="SUPFAM" id="SSF53807">
    <property type="entry name" value="Helical backbone' metal receptor"/>
    <property type="match status" value="1"/>
</dbReference>
<dbReference type="PANTHER" id="PTHR42953:SF1">
    <property type="entry name" value="METAL-BINDING PROTEIN HI_0362-RELATED"/>
    <property type="match status" value="1"/>
</dbReference>
<keyword evidence="2 5" id="KW-0813">Transport</keyword>
<dbReference type="Gene3D" id="3.40.50.1980">
    <property type="entry name" value="Nitrogenase molybdenum iron protein domain"/>
    <property type="match status" value="2"/>
</dbReference>
<evidence type="ECO:0000256" key="7">
    <source>
        <dbReference type="SAM" id="Phobius"/>
    </source>
</evidence>
<evidence type="ECO:0000313" key="8">
    <source>
        <dbReference type="EMBL" id="AOS62943.1"/>
    </source>
</evidence>
<accession>A0AAC9HPC4</accession>
<keyword evidence="4" id="KW-0732">Signal</keyword>
<evidence type="ECO:0000313" key="9">
    <source>
        <dbReference type="Proteomes" id="UP000095210"/>
    </source>
</evidence>
<dbReference type="GO" id="GO:0007155">
    <property type="term" value="P:cell adhesion"/>
    <property type="evidence" value="ECO:0007669"/>
    <property type="project" value="InterPro"/>
</dbReference>
<comment type="subcellular location">
    <subcellularLocation>
        <location evidence="1">Cell envelope</location>
    </subcellularLocation>
</comment>
<evidence type="ECO:0000256" key="6">
    <source>
        <dbReference type="SAM" id="MobiDB-lite"/>
    </source>
</evidence>
<dbReference type="Proteomes" id="UP000095210">
    <property type="component" value="Chromosome"/>
</dbReference>
<evidence type="ECO:0000256" key="4">
    <source>
        <dbReference type="ARBA" id="ARBA00022729"/>
    </source>
</evidence>
<keyword evidence="7" id="KW-0812">Transmembrane</keyword>